<proteinExistence type="predicted"/>
<accession>A0A9W4GV14</accession>
<organism evidence="2 3">
    <name type="scientific">Actinacidiphila cocklensis</name>
    <dbReference type="NCBI Taxonomy" id="887465"/>
    <lineage>
        <taxon>Bacteria</taxon>
        <taxon>Bacillati</taxon>
        <taxon>Actinomycetota</taxon>
        <taxon>Actinomycetes</taxon>
        <taxon>Kitasatosporales</taxon>
        <taxon>Streptomycetaceae</taxon>
        <taxon>Actinacidiphila</taxon>
    </lineage>
</organism>
<reference evidence="2" key="1">
    <citation type="submission" date="2021-05" db="EMBL/GenBank/DDBJ databases">
        <authorList>
            <person name="Arsene-Ploetze F."/>
        </authorList>
    </citation>
    <scope>NUCLEOTIDE SEQUENCE</scope>
    <source>
        <strain evidence="2">DSM 42138</strain>
    </source>
</reference>
<comment type="caution">
    <text evidence="2">The sequence shown here is derived from an EMBL/GenBank/DDBJ whole genome shotgun (WGS) entry which is preliminary data.</text>
</comment>
<feature type="compositionally biased region" description="Low complexity" evidence="1">
    <location>
        <begin position="52"/>
        <end position="61"/>
    </location>
</feature>
<protein>
    <submittedName>
        <fullName evidence="2">Uncharacterized protein</fullName>
    </submittedName>
</protein>
<dbReference type="AlphaFoldDB" id="A0A9W4GV14"/>
<evidence type="ECO:0000313" key="2">
    <source>
        <dbReference type="EMBL" id="CAG6397452.1"/>
    </source>
</evidence>
<name>A0A9W4GV14_9ACTN</name>
<dbReference type="EMBL" id="CAJSLV010000087">
    <property type="protein sequence ID" value="CAG6397452.1"/>
    <property type="molecule type" value="Genomic_DNA"/>
</dbReference>
<sequence>MHPARSHPGLPGTAAPALPTIEVPMTAAYQFGPTFLEEKRTPAVRTPGRAETTVTMPTTITRPAPAR</sequence>
<keyword evidence="3" id="KW-1185">Reference proteome</keyword>
<evidence type="ECO:0000313" key="3">
    <source>
        <dbReference type="Proteomes" id="UP001152519"/>
    </source>
</evidence>
<evidence type="ECO:0000256" key="1">
    <source>
        <dbReference type="SAM" id="MobiDB-lite"/>
    </source>
</evidence>
<feature type="region of interest" description="Disordered" evidence="1">
    <location>
        <begin position="43"/>
        <end position="67"/>
    </location>
</feature>
<gene>
    <name evidence="2" type="ORF">SCOCK_550005</name>
</gene>
<dbReference type="Proteomes" id="UP001152519">
    <property type="component" value="Unassembled WGS sequence"/>
</dbReference>